<keyword evidence="5" id="KW-1185">Reference proteome</keyword>
<dbReference type="InterPro" id="IPR009014">
    <property type="entry name" value="Transketo_C/PFOR_II"/>
</dbReference>
<evidence type="ECO:0000313" key="5">
    <source>
        <dbReference type="Proteomes" id="UP000319383"/>
    </source>
</evidence>
<dbReference type="Pfam" id="PF01558">
    <property type="entry name" value="POR"/>
    <property type="match status" value="1"/>
</dbReference>
<feature type="domain" description="Pyruvate/ketoisovalerate oxidoreductase catalytic" evidence="2">
    <location>
        <begin position="32"/>
        <end position="221"/>
    </location>
</feature>
<dbReference type="Proteomes" id="UP000319383">
    <property type="component" value="Chromosome"/>
</dbReference>
<dbReference type="Gene3D" id="3.40.50.920">
    <property type="match status" value="1"/>
</dbReference>
<accession>A0A517ZW59</accession>
<dbReference type="SUPFAM" id="SSF52922">
    <property type="entry name" value="TK C-terminal domain-like"/>
    <property type="match status" value="1"/>
</dbReference>
<dbReference type="EMBL" id="CP036276">
    <property type="protein sequence ID" value="QDU46686.1"/>
    <property type="molecule type" value="Genomic_DNA"/>
</dbReference>
<dbReference type="Pfam" id="PF01855">
    <property type="entry name" value="POR_N"/>
    <property type="match status" value="1"/>
</dbReference>
<dbReference type="InterPro" id="IPR050722">
    <property type="entry name" value="Pyruvate:ferred/Flavod_OxRd"/>
</dbReference>
<dbReference type="InterPro" id="IPR002869">
    <property type="entry name" value="Pyrv_flavodox_OxRed_cen"/>
</dbReference>
<dbReference type="FunFam" id="3.40.50.970:FF:000022">
    <property type="entry name" value="2-oxoglutarate ferredoxin oxidoreductase alpha subunit"/>
    <property type="match status" value="1"/>
</dbReference>
<protein>
    <submittedName>
        <fullName evidence="4">2-oxoglutarate oxidoreductase subunit KorA</fullName>
        <ecNumber evidence="4">1.2.-.-</ecNumber>
    </submittedName>
</protein>
<dbReference type="GO" id="GO:0006979">
    <property type="term" value="P:response to oxidative stress"/>
    <property type="evidence" value="ECO:0007669"/>
    <property type="project" value="TreeGrafter"/>
</dbReference>
<keyword evidence="1 4" id="KW-0560">Oxidoreductase</keyword>
<evidence type="ECO:0000259" key="2">
    <source>
        <dbReference type="Pfam" id="PF01558"/>
    </source>
</evidence>
<dbReference type="SUPFAM" id="SSF52518">
    <property type="entry name" value="Thiamin diphosphate-binding fold (THDP-binding)"/>
    <property type="match status" value="1"/>
</dbReference>
<dbReference type="InterPro" id="IPR022367">
    <property type="entry name" value="2-oxoacid/accept_OxRdtase_asu"/>
</dbReference>
<dbReference type="KEGG" id="sdyn:Mal52_52080"/>
<evidence type="ECO:0000256" key="1">
    <source>
        <dbReference type="ARBA" id="ARBA00023002"/>
    </source>
</evidence>
<feature type="domain" description="Pyruvate flavodoxin/ferredoxin oxidoreductase pyrimidine binding" evidence="3">
    <location>
        <begin position="269"/>
        <end position="485"/>
    </location>
</feature>
<reference evidence="4 5" key="1">
    <citation type="submission" date="2019-02" db="EMBL/GenBank/DDBJ databases">
        <title>Deep-cultivation of Planctomycetes and their phenomic and genomic characterization uncovers novel biology.</title>
        <authorList>
            <person name="Wiegand S."/>
            <person name="Jogler M."/>
            <person name="Boedeker C."/>
            <person name="Pinto D."/>
            <person name="Vollmers J."/>
            <person name="Rivas-Marin E."/>
            <person name="Kohn T."/>
            <person name="Peeters S.H."/>
            <person name="Heuer A."/>
            <person name="Rast P."/>
            <person name="Oberbeckmann S."/>
            <person name="Bunk B."/>
            <person name="Jeske O."/>
            <person name="Meyerdierks A."/>
            <person name="Storesund J.E."/>
            <person name="Kallscheuer N."/>
            <person name="Luecker S."/>
            <person name="Lage O.M."/>
            <person name="Pohl T."/>
            <person name="Merkel B.J."/>
            <person name="Hornburger P."/>
            <person name="Mueller R.-W."/>
            <person name="Bruemmer F."/>
            <person name="Labrenz M."/>
            <person name="Spormann A.M."/>
            <person name="Op den Camp H."/>
            <person name="Overmann J."/>
            <person name="Amann R."/>
            <person name="Jetten M.S.M."/>
            <person name="Mascher T."/>
            <person name="Medema M.H."/>
            <person name="Devos D.P."/>
            <person name="Kaster A.-K."/>
            <person name="Ovreas L."/>
            <person name="Rohde M."/>
            <person name="Galperin M.Y."/>
            <person name="Jogler C."/>
        </authorList>
    </citation>
    <scope>NUCLEOTIDE SEQUENCE [LARGE SCALE GENOMIC DNA]</scope>
    <source>
        <strain evidence="4 5">Mal52</strain>
    </source>
</reference>
<dbReference type="InterPro" id="IPR029061">
    <property type="entry name" value="THDP-binding"/>
</dbReference>
<dbReference type="InterPro" id="IPR019752">
    <property type="entry name" value="Pyrv/ketoisovalerate_OxRed_cat"/>
</dbReference>
<dbReference type="PANTHER" id="PTHR32154:SF20">
    <property type="entry name" value="2-OXOGLUTARATE OXIDOREDUCTASE SUBUNIT KORA"/>
    <property type="match status" value="1"/>
</dbReference>
<dbReference type="AlphaFoldDB" id="A0A517ZW59"/>
<sequence>MAATDAATSESPEQKPLEEVETVVVRFCGDSGDGMQLAGTQLTNVSAVFGNDVVTLPDFPAEIRAPAGTLGGVSGFQISFSSDDIFTPGDEVDTLVAMNPAALKTNIADLKRGGTLIVNEDAFEKGNLQKAHYDHNPLENEVELSNFRVHKVPMTRLTRDSVAELGLSLKIADRCKNFFALGLVFWLYDRDPKPTTDWITTKFGKNPAIAQANMNALTAGSNYGFSTESFTVHYQVPPAKLPPGKYRKITGNEATAIGLATAAKLSGKKLFYAGYPITPASDILHELSKLKNFGVRTCQVEDEIAAMTAVVGAAYSGELAVTASSGPGICLKAEAMGLGVMTELPMVIINVQRGGPSTGLPTKTEQSDLMLAMYGRNGDCPLPVVAASAPADCFKMAQEAFRLATEFMTPVILLTDGYIANGAEPWRIPEMSELRPIEIVHPEGVTNGDEEKFLPYARNEKLTRPWAIPGTPGLQHRVGGLEKSDGTGNVDYSPENHEHMVKTRQAKVDGIANFIPEQSVEGPEQGDVLVLSWGGTYGSTRTAVRECLRAGKSVALAHLQYLNPMPRNLGEVISKYKRVLIPELNTGQLRLLIRSYFLVDAVGYNKIQGKPFLVSELVAKIDEVLADCQDT</sequence>
<evidence type="ECO:0000313" key="4">
    <source>
        <dbReference type="EMBL" id="QDU46686.1"/>
    </source>
</evidence>
<gene>
    <name evidence="4" type="primary">korA</name>
    <name evidence="4" type="ORF">Mal52_52080</name>
</gene>
<dbReference type="EC" id="1.2.-.-" evidence="4"/>
<dbReference type="RefSeq" id="WP_145379176.1">
    <property type="nucleotide sequence ID" value="NZ_CAXBED010000133.1"/>
</dbReference>
<name>A0A517ZW59_9PLAN</name>
<dbReference type="SUPFAM" id="SSF53323">
    <property type="entry name" value="Pyruvate-ferredoxin oxidoreductase, PFOR, domain III"/>
    <property type="match status" value="1"/>
</dbReference>
<organism evidence="4 5">
    <name type="scientific">Symmachiella dynata</name>
    <dbReference type="NCBI Taxonomy" id="2527995"/>
    <lineage>
        <taxon>Bacteria</taxon>
        <taxon>Pseudomonadati</taxon>
        <taxon>Planctomycetota</taxon>
        <taxon>Planctomycetia</taxon>
        <taxon>Planctomycetales</taxon>
        <taxon>Planctomycetaceae</taxon>
        <taxon>Symmachiella</taxon>
    </lineage>
</organism>
<evidence type="ECO:0000259" key="3">
    <source>
        <dbReference type="Pfam" id="PF01855"/>
    </source>
</evidence>
<dbReference type="CDD" id="cd07034">
    <property type="entry name" value="TPP_PYR_PFOR_IOR-alpha_like"/>
    <property type="match status" value="1"/>
</dbReference>
<dbReference type="PANTHER" id="PTHR32154">
    <property type="entry name" value="PYRUVATE-FLAVODOXIN OXIDOREDUCTASE-RELATED"/>
    <property type="match status" value="1"/>
</dbReference>
<dbReference type="GO" id="GO:0016903">
    <property type="term" value="F:oxidoreductase activity, acting on the aldehyde or oxo group of donors"/>
    <property type="evidence" value="ECO:0007669"/>
    <property type="project" value="InterPro"/>
</dbReference>
<dbReference type="Gene3D" id="3.40.50.970">
    <property type="match status" value="1"/>
</dbReference>
<dbReference type="Gene3D" id="3.40.920.10">
    <property type="entry name" value="Pyruvate-ferredoxin oxidoreductase, PFOR, domain III"/>
    <property type="match status" value="1"/>
</dbReference>
<dbReference type="InterPro" id="IPR002880">
    <property type="entry name" value="Pyrv_Fd/Flavodoxin_OxRdtase_N"/>
</dbReference>
<dbReference type="NCBIfam" id="TIGR03710">
    <property type="entry name" value="OAFO_sf"/>
    <property type="match status" value="1"/>
</dbReference>
<proteinExistence type="predicted"/>